<gene>
    <name evidence="1" type="ORF">RchiOBHm_Chr2g0130131</name>
</gene>
<dbReference type="EMBL" id="PDCK01000040">
    <property type="protein sequence ID" value="PRQ50167.1"/>
    <property type="molecule type" value="Genomic_DNA"/>
</dbReference>
<name>A0A2P6RUR3_ROSCH</name>
<keyword evidence="2" id="KW-1185">Reference proteome</keyword>
<reference evidence="1 2" key="1">
    <citation type="journal article" date="2018" name="Nat. Genet.">
        <title>The Rosa genome provides new insights in the design of modern roses.</title>
        <authorList>
            <person name="Bendahmane M."/>
        </authorList>
    </citation>
    <scope>NUCLEOTIDE SEQUENCE [LARGE SCALE GENOMIC DNA]</scope>
    <source>
        <strain evidence="2">cv. Old Blush</strain>
    </source>
</reference>
<evidence type="ECO:0000313" key="2">
    <source>
        <dbReference type="Proteomes" id="UP000238479"/>
    </source>
</evidence>
<dbReference type="Gramene" id="PRQ50167">
    <property type="protein sequence ID" value="PRQ50167"/>
    <property type="gene ID" value="RchiOBHm_Chr2g0130131"/>
</dbReference>
<organism evidence="1 2">
    <name type="scientific">Rosa chinensis</name>
    <name type="common">China rose</name>
    <dbReference type="NCBI Taxonomy" id="74649"/>
    <lineage>
        <taxon>Eukaryota</taxon>
        <taxon>Viridiplantae</taxon>
        <taxon>Streptophyta</taxon>
        <taxon>Embryophyta</taxon>
        <taxon>Tracheophyta</taxon>
        <taxon>Spermatophyta</taxon>
        <taxon>Magnoliopsida</taxon>
        <taxon>eudicotyledons</taxon>
        <taxon>Gunneridae</taxon>
        <taxon>Pentapetalae</taxon>
        <taxon>rosids</taxon>
        <taxon>fabids</taxon>
        <taxon>Rosales</taxon>
        <taxon>Rosaceae</taxon>
        <taxon>Rosoideae</taxon>
        <taxon>Rosoideae incertae sedis</taxon>
        <taxon>Rosa</taxon>
    </lineage>
</organism>
<comment type="caution">
    <text evidence="1">The sequence shown here is derived from an EMBL/GenBank/DDBJ whole genome shotgun (WGS) entry which is preliminary data.</text>
</comment>
<sequence>MSCASGSLLLREFIRAKSFELKRIATWFSVSSQALYMAPPSVLCAAERLGKVSPKRVKTQQDSE</sequence>
<dbReference type="AlphaFoldDB" id="A0A2P6RUR3"/>
<evidence type="ECO:0000313" key="1">
    <source>
        <dbReference type="EMBL" id="PRQ50167.1"/>
    </source>
</evidence>
<protein>
    <submittedName>
        <fullName evidence="1">Uncharacterized protein</fullName>
    </submittedName>
</protein>
<accession>A0A2P6RUR3</accession>
<dbReference type="Proteomes" id="UP000238479">
    <property type="component" value="Chromosome 2"/>
</dbReference>
<proteinExistence type="predicted"/>